<name>A0ABP7FZC1_9ACTN</name>
<feature type="region of interest" description="Disordered" evidence="1">
    <location>
        <begin position="76"/>
        <end position="99"/>
    </location>
</feature>
<dbReference type="EMBL" id="BAABEP010000055">
    <property type="protein sequence ID" value="GAA3751591.1"/>
    <property type="molecule type" value="Genomic_DNA"/>
</dbReference>
<evidence type="ECO:0000313" key="3">
    <source>
        <dbReference type="Proteomes" id="UP001499884"/>
    </source>
</evidence>
<protein>
    <recommendedName>
        <fullName evidence="4">SAV-6107-like HEPN domain-containing protein</fullName>
    </recommendedName>
</protein>
<evidence type="ECO:0008006" key="4">
    <source>
        <dbReference type="Google" id="ProtNLM"/>
    </source>
</evidence>
<organism evidence="2 3">
    <name type="scientific">Streptomyces tremellae</name>
    <dbReference type="NCBI Taxonomy" id="1124239"/>
    <lineage>
        <taxon>Bacteria</taxon>
        <taxon>Bacillati</taxon>
        <taxon>Actinomycetota</taxon>
        <taxon>Actinomycetes</taxon>
        <taxon>Kitasatosporales</taxon>
        <taxon>Streptomycetaceae</taxon>
        <taxon>Streptomyces</taxon>
    </lineage>
</organism>
<dbReference type="Proteomes" id="UP001499884">
    <property type="component" value="Unassembled WGS sequence"/>
</dbReference>
<comment type="caution">
    <text evidence="2">The sequence shown here is derived from an EMBL/GenBank/DDBJ whole genome shotgun (WGS) entry which is preliminary data.</text>
</comment>
<accession>A0ABP7FZC1</accession>
<proteinExistence type="predicted"/>
<reference evidence="3" key="1">
    <citation type="journal article" date="2019" name="Int. J. Syst. Evol. Microbiol.">
        <title>The Global Catalogue of Microorganisms (GCM) 10K type strain sequencing project: providing services to taxonomists for standard genome sequencing and annotation.</title>
        <authorList>
            <consortium name="The Broad Institute Genomics Platform"/>
            <consortium name="The Broad Institute Genome Sequencing Center for Infectious Disease"/>
            <person name="Wu L."/>
            <person name="Ma J."/>
        </authorList>
    </citation>
    <scope>NUCLEOTIDE SEQUENCE [LARGE SCALE GENOMIC DNA]</scope>
    <source>
        <strain evidence="3">JCM 30846</strain>
    </source>
</reference>
<keyword evidence="3" id="KW-1185">Reference proteome</keyword>
<sequence>MGRAGAERVAGGERSVAAVAEGRLLPRAESEEFGRRLQGALTHFVDDPGGSVEEAARVLEETAKRLSAALDERPRALRASWQDGTQGGTQDGPTGADTERLRQALRTYRETTERLLAL</sequence>
<gene>
    <name evidence="2" type="ORF">GCM10023082_54320</name>
</gene>
<evidence type="ECO:0000256" key="1">
    <source>
        <dbReference type="SAM" id="MobiDB-lite"/>
    </source>
</evidence>
<evidence type="ECO:0000313" key="2">
    <source>
        <dbReference type="EMBL" id="GAA3751591.1"/>
    </source>
</evidence>